<dbReference type="InterPro" id="IPR032092">
    <property type="entry name" value="PilW"/>
</dbReference>
<dbReference type="Proteomes" id="UP001516061">
    <property type="component" value="Unassembled WGS sequence"/>
</dbReference>
<reference evidence="2 3" key="1">
    <citation type="submission" date="2020-05" db="EMBL/GenBank/DDBJ databases">
        <title>Genomic Encyclopedia of Type Strains, Phase IV (KMG-V): Genome sequencing to study the core and pangenomes of soil and plant-associated prokaryotes.</title>
        <authorList>
            <person name="Whitman W."/>
        </authorList>
    </citation>
    <scope>NUCLEOTIDE SEQUENCE [LARGE SCALE GENOMIC DNA]</scope>
    <source>
        <strain evidence="2 3">C29</strain>
    </source>
</reference>
<name>A0ABX2FYW5_9BURK</name>
<evidence type="ECO:0000313" key="3">
    <source>
        <dbReference type="Proteomes" id="UP001516061"/>
    </source>
</evidence>
<comment type="caution">
    <text evidence="2">The sequence shown here is derived from an EMBL/GenBank/DDBJ whole genome shotgun (WGS) entry which is preliminary data.</text>
</comment>
<keyword evidence="3" id="KW-1185">Reference proteome</keyword>
<gene>
    <name evidence="2" type="ORF">HNQ01_000923</name>
</gene>
<keyword evidence="1" id="KW-0472">Membrane</keyword>
<protein>
    <submittedName>
        <fullName evidence="2">Type IV pilus assembly protein PilW</fullName>
    </submittedName>
</protein>
<accession>A0ABX2FYW5</accession>
<dbReference type="EMBL" id="JABSNM010000003">
    <property type="protein sequence ID" value="NRT55213.1"/>
    <property type="molecule type" value="Genomic_DNA"/>
</dbReference>
<dbReference type="PROSITE" id="PS00409">
    <property type="entry name" value="PROKAR_NTER_METHYL"/>
    <property type="match status" value="1"/>
</dbReference>
<organism evidence="2 3">
    <name type="scientific">Sphaerotilus uruguayifluvii</name>
    <dbReference type="NCBI Taxonomy" id="2735897"/>
    <lineage>
        <taxon>Bacteria</taxon>
        <taxon>Pseudomonadati</taxon>
        <taxon>Pseudomonadota</taxon>
        <taxon>Betaproteobacteria</taxon>
        <taxon>Burkholderiales</taxon>
        <taxon>Sphaerotilaceae</taxon>
        <taxon>Sphaerotilus</taxon>
    </lineage>
</organism>
<evidence type="ECO:0000256" key="1">
    <source>
        <dbReference type="SAM" id="Phobius"/>
    </source>
</evidence>
<sequence>MRPHRRSARPTLRARHGRRLAAAGMTLVELLVALLVGSFVAIAVVGVLAVAESGKRQTLAGSDMGQVGAYAMTQLDRMLRSAGSGYARSASYLFGCRLHAARGGTQILPLPSGSTLPAPFASVTTGSSGVFRLAPAVIAAGQTTPSAAGGRTSDVLLVMSGQSGQGEVALPFSTDAQAAALQLGSTVGLSAGEVLLIGDQQPASTGTAPCLITQVSSSFDASSGSGAVPLAGTYYSGGIDSAVLTDYSPSATASALGNPGNGNAPQLLAIGVGDAGTLYVHDLLQAASPALQALADGVFVMQALYGVDTDGDRVVDGWQAPSGDYAISALMDGSAAANARLRTIVAIRLGLVLRANRPDESADPARPPAPETLTLFSDLGSSLKRTLTLTKAERLYRYRTLEATVPLRNLLILK</sequence>
<dbReference type="Pfam" id="PF16074">
    <property type="entry name" value="PilW"/>
    <property type="match status" value="1"/>
</dbReference>
<feature type="transmembrane region" description="Helical" evidence="1">
    <location>
        <begin position="20"/>
        <end position="50"/>
    </location>
</feature>
<dbReference type="InterPro" id="IPR012902">
    <property type="entry name" value="N_methyl_site"/>
</dbReference>
<keyword evidence="1" id="KW-1133">Transmembrane helix</keyword>
<keyword evidence="1" id="KW-0812">Transmembrane</keyword>
<dbReference type="RefSeq" id="WP_173804200.1">
    <property type="nucleotide sequence ID" value="NZ_JABSNM010000003.1"/>
</dbReference>
<evidence type="ECO:0000313" key="2">
    <source>
        <dbReference type="EMBL" id="NRT55213.1"/>
    </source>
</evidence>
<proteinExistence type="predicted"/>